<dbReference type="Proteomes" id="UP000019275">
    <property type="component" value="Unassembled WGS sequence"/>
</dbReference>
<evidence type="ECO:0000313" key="3">
    <source>
        <dbReference type="EMBL" id="EWH14725.1"/>
    </source>
</evidence>
<organism evidence="3 4">
    <name type="scientific">Cellulophaga geojensis KL-A</name>
    <dbReference type="NCBI Taxonomy" id="1328323"/>
    <lineage>
        <taxon>Bacteria</taxon>
        <taxon>Pseudomonadati</taxon>
        <taxon>Bacteroidota</taxon>
        <taxon>Flavobacteriia</taxon>
        <taxon>Flavobacteriales</taxon>
        <taxon>Flavobacteriaceae</taxon>
        <taxon>Cellulophaga</taxon>
    </lineage>
</organism>
<dbReference type="PANTHER" id="PTHR11070">
    <property type="entry name" value="UVRD / RECB / PCRA DNA HELICASE FAMILY MEMBER"/>
    <property type="match status" value="1"/>
</dbReference>
<protein>
    <recommendedName>
        <fullName evidence="1">DNA 3'-5' helicase II</fullName>
    </recommendedName>
</protein>
<name>A0ABN0RS71_9FLAO</name>
<gene>
    <name evidence="3" type="ORF">KLA_02817</name>
</gene>
<dbReference type="Gene3D" id="3.40.50.300">
    <property type="entry name" value="P-loop containing nucleotide triphosphate hydrolases"/>
    <property type="match status" value="2"/>
</dbReference>
<dbReference type="InterPro" id="IPR011528">
    <property type="entry name" value="NERD"/>
</dbReference>
<keyword evidence="4" id="KW-1185">Reference proteome</keyword>
<accession>A0ABN0RS71</accession>
<evidence type="ECO:0000313" key="4">
    <source>
        <dbReference type="Proteomes" id="UP000019275"/>
    </source>
</evidence>
<comment type="caution">
    <text evidence="3">The sequence shown here is derived from an EMBL/GenBank/DDBJ whole genome shotgun (WGS) entry which is preliminary data.</text>
</comment>
<evidence type="ECO:0000259" key="2">
    <source>
        <dbReference type="Pfam" id="PF08378"/>
    </source>
</evidence>
<dbReference type="EMBL" id="ARZX01000002">
    <property type="protein sequence ID" value="EWH14725.1"/>
    <property type="molecule type" value="Genomic_DNA"/>
</dbReference>
<feature type="domain" description="NERD" evidence="2">
    <location>
        <begin position="50"/>
        <end position="132"/>
    </location>
</feature>
<dbReference type="Pfam" id="PF13245">
    <property type="entry name" value="AAA_19"/>
    <property type="match status" value="1"/>
</dbReference>
<dbReference type="PANTHER" id="PTHR11070:SF2">
    <property type="entry name" value="ATP-DEPENDENT DNA HELICASE SRS2"/>
    <property type="match status" value="1"/>
</dbReference>
<reference evidence="3 4" key="1">
    <citation type="journal article" date="2014" name="Genome Announc.">
        <title>Draft Genome Sequence of the Carrageenan-Degrading Bacterium Cellulophaga sp. Strain KL-A, Isolated from Decaying Marine Algae.</title>
        <authorList>
            <person name="Shan D."/>
            <person name="Ying J."/>
            <person name="Li X."/>
            <person name="Gao Z."/>
            <person name="Wei G."/>
            <person name="Shao Z."/>
        </authorList>
    </citation>
    <scope>NUCLEOTIDE SEQUENCE [LARGE SCALE GENOMIC DNA]</scope>
    <source>
        <strain evidence="3 4">KL-A</strain>
    </source>
</reference>
<dbReference type="RefSeq" id="WP_034643619.1">
    <property type="nucleotide sequence ID" value="NZ_ARZX01000002.1"/>
</dbReference>
<dbReference type="Pfam" id="PF08378">
    <property type="entry name" value="NERD"/>
    <property type="match status" value="1"/>
</dbReference>
<dbReference type="InterPro" id="IPR027417">
    <property type="entry name" value="P-loop_NTPase"/>
</dbReference>
<dbReference type="InterPro" id="IPR000212">
    <property type="entry name" value="DNA_helicase_UvrD/REP"/>
</dbReference>
<evidence type="ECO:0000256" key="1">
    <source>
        <dbReference type="ARBA" id="ARBA00034923"/>
    </source>
</evidence>
<proteinExistence type="predicted"/>
<sequence length="624" mass="73567">MTPNNRLYPNWEQISKLKNPLTAGEIKLIEFLDNNLPKDANWRDGDKLSDYKGWLLFAQPFLNGTRPDVIVYNPFVGMVIFEVKDWNKKHYEWKDRKLYVSDAKGSYEIKSPLTQVNHYKEKIIGQLVPIIGETIDEDKKNYGLIKTALYFHKMTTTESRDMFGSRIKNYAYFPLFGYDFLKTENLSEIVPEVKYSNSRYWKREWNDELMFWLKPPYHSIEQGIPLNLRGNKNKVAQPAIGHHRIRGVAGSGKTQALAYRAGNLASKNFNVLIISFNITLWHYIRDMIARAPFGFSWEQITFTHFHGFCKDKLNQFGAKWPKSPQRQNFGNQEDYENALDYFFQTTVPNTVRGTLEEKEYEKYDAILIDEGQDYHYDWYSLLNDLFLNERDELLVVSDKKQNIYDRKLDWVDKRVTTSGLDKFKNPYIDLTSSFRMPAKVADMSNEFSDKFDLNQELRVAKIVGSPVLFHSQHIVWLNINENNWLDMIFKSFKRLQKEEYSPSDMVILLPSLKYGIEAVAFFESKNIKVNHVFETDTEKRYHPHKKAFWMGDSRLKISTIHSFKGWELLNIVLYIPKRAPESNKKLDAIVYTAITRTRENLIVLNSNNRYAEFGKKFPKKWQEQ</sequence>
<dbReference type="SUPFAM" id="SSF52540">
    <property type="entry name" value="P-loop containing nucleoside triphosphate hydrolases"/>
    <property type="match status" value="1"/>
</dbReference>